<dbReference type="AlphaFoldDB" id="A0A7W9UXC2"/>
<name>A0A7W9UXC2_9ACTN</name>
<evidence type="ECO:0000259" key="2">
    <source>
        <dbReference type="SMART" id="SM00849"/>
    </source>
</evidence>
<keyword evidence="3" id="KW-0378">Hydrolase</keyword>
<evidence type="ECO:0000313" key="4">
    <source>
        <dbReference type="Proteomes" id="UP000588098"/>
    </source>
</evidence>
<dbReference type="RefSeq" id="WP_184568836.1">
    <property type="nucleotide sequence ID" value="NZ_JACHJL010000001.1"/>
</dbReference>
<sequence>METSQVADRVWMLRFDVGQAYAVELAEGWALIDTGPTGHAQEILGSLRRLGAHPDELRAILLTHSHPDHTGSAAALASITRAPILAGAADAAIIRGEAPQPPPVLLDWERPLFETYAAPVPPAPPAPVHRELGDGDDLHTPHDTADGEPQANWGEPAAIVAVPGHTPGSIALHLPSSGVLFTGDTVANGADGVMLGVFNIDRALAISSFHRQAALNVEVACFGHGDPLTSGAAATLRAVAERLE</sequence>
<dbReference type="Gene3D" id="3.60.15.10">
    <property type="entry name" value="Ribonuclease Z/Hydroxyacylglutathione hydrolase-like"/>
    <property type="match status" value="1"/>
</dbReference>
<dbReference type="PANTHER" id="PTHR42951">
    <property type="entry name" value="METALLO-BETA-LACTAMASE DOMAIN-CONTAINING"/>
    <property type="match status" value="1"/>
</dbReference>
<dbReference type="CDD" id="cd07721">
    <property type="entry name" value="yflN-like_MBL-fold"/>
    <property type="match status" value="1"/>
</dbReference>
<accession>A0A7W9UXC2</accession>
<dbReference type="Pfam" id="PF00753">
    <property type="entry name" value="Lactamase_B"/>
    <property type="match status" value="1"/>
</dbReference>
<proteinExistence type="predicted"/>
<dbReference type="SMART" id="SM00849">
    <property type="entry name" value="Lactamase_B"/>
    <property type="match status" value="1"/>
</dbReference>
<feature type="domain" description="Metallo-beta-lactamase" evidence="2">
    <location>
        <begin position="17"/>
        <end position="224"/>
    </location>
</feature>
<feature type="compositionally biased region" description="Basic and acidic residues" evidence="1">
    <location>
        <begin position="128"/>
        <end position="144"/>
    </location>
</feature>
<evidence type="ECO:0000256" key="1">
    <source>
        <dbReference type="SAM" id="MobiDB-lite"/>
    </source>
</evidence>
<dbReference type="SUPFAM" id="SSF56281">
    <property type="entry name" value="Metallo-hydrolase/oxidoreductase"/>
    <property type="match status" value="1"/>
</dbReference>
<dbReference type="InterPro" id="IPR001279">
    <property type="entry name" value="Metallo-B-lactamas"/>
</dbReference>
<dbReference type="Proteomes" id="UP000588098">
    <property type="component" value="Unassembled WGS sequence"/>
</dbReference>
<evidence type="ECO:0000313" key="3">
    <source>
        <dbReference type="EMBL" id="MBB5933554.1"/>
    </source>
</evidence>
<organism evidence="3 4">
    <name type="scientific">Streptomyces zagrosensis</name>
    <dbReference type="NCBI Taxonomy" id="1042984"/>
    <lineage>
        <taxon>Bacteria</taxon>
        <taxon>Bacillati</taxon>
        <taxon>Actinomycetota</taxon>
        <taxon>Actinomycetes</taxon>
        <taxon>Kitasatosporales</taxon>
        <taxon>Streptomycetaceae</taxon>
        <taxon>Streptomyces</taxon>
    </lineage>
</organism>
<reference evidence="3 4" key="1">
    <citation type="submission" date="2020-08" db="EMBL/GenBank/DDBJ databases">
        <title>Genomic Encyclopedia of Type Strains, Phase III (KMG-III): the genomes of soil and plant-associated and newly described type strains.</title>
        <authorList>
            <person name="Whitman W."/>
        </authorList>
    </citation>
    <scope>NUCLEOTIDE SEQUENCE [LARGE SCALE GENOMIC DNA]</scope>
    <source>
        <strain evidence="3 4">CECT 8305</strain>
    </source>
</reference>
<feature type="region of interest" description="Disordered" evidence="1">
    <location>
        <begin position="120"/>
        <end position="144"/>
    </location>
</feature>
<gene>
    <name evidence="3" type="ORF">FHS42_000572</name>
</gene>
<dbReference type="GO" id="GO:0016787">
    <property type="term" value="F:hydrolase activity"/>
    <property type="evidence" value="ECO:0007669"/>
    <property type="project" value="UniProtKB-KW"/>
</dbReference>
<dbReference type="InterPro" id="IPR036866">
    <property type="entry name" value="RibonucZ/Hydroxyglut_hydro"/>
</dbReference>
<comment type="caution">
    <text evidence="3">The sequence shown here is derived from an EMBL/GenBank/DDBJ whole genome shotgun (WGS) entry which is preliminary data.</text>
</comment>
<dbReference type="InterPro" id="IPR050855">
    <property type="entry name" value="NDM-1-like"/>
</dbReference>
<dbReference type="EMBL" id="JACHJL010000001">
    <property type="protein sequence ID" value="MBB5933554.1"/>
    <property type="molecule type" value="Genomic_DNA"/>
</dbReference>
<keyword evidence="4" id="KW-1185">Reference proteome</keyword>
<protein>
    <submittedName>
        <fullName evidence="3">Glyoxylase-like metal-dependent hydrolase (Beta-lactamase superfamily II)</fullName>
    </submittedName>
</protein>